<dbReference type="Gene3D" id="3.30.160.140">
    <property type="entry name" value="Shew3726-like"/>
    <property type="match status" value="1"/>
</dbReference>
<comment type="caution">
    <text evidence="1">The sequence shown here is derived from an EMBL/GenBank/DDBJ whole genome shotgun (WGS) entry which is preliminary data.</text>
</comment>
<dbReference type="Pfam" id="PF07369">
    <property type="entry name" value="DUF1488"/>
    <property type="match status" value="1"/>
</dbReference>
<name>A0ABV4MAL3_9VIBR</name>
<dbReference type="RefSeq" id="WP_371730934.1">
    <property type="nucleotide sequence ID" value="NZ_JBGOOT010000016.1"/>
</dbReference>
<organism evidence="1 2">
    <name type="scientific">Vibrio cortegadensis</name>
    <dbReference type="NCBI Taxonomy" id="1328770"/>
    <lineage>
        <taxon>Bacteria</taxon>
        <taxon>Pseudomonadati</taxon>
        <taxon>Pseudomonadota</taxon>
        <taxon>Gammaproteobacteria</taxon>
        <taxon>Vibrionales</taxon>
        <taxon>Vibrionaceae</taxon>
        <taxon>Vibrio</taxon>
    </lineage>
</organism>
<proteinExistence type="predicted"/>
<protein>
    <submittedName>
        <fullName evidence="1">DUF1488 domain-containing protein</fullName>
    </submittedName>
</protein>
<gene>
    <name evidence="1" type="ORF">ACED38_16900</name>
</gene>
<reference evidence="1 2" key="1">
    <citation type="submission" date="2024-06" db="EMBL/GenBank/DDBJ databases">
        <authorList>
            <person name="Steensen K."/>
            <person name="Seneca J."/>
            <person name="Bartlau N."/>
            <person name="Yu A.X."/>
            <person name="Polz M.F."/>
        </authorList>
    </citation>
    <scope>NUCLEOTIDE SEQUENCE [LARGE SCALE GENOMIC DNA]</scope>
    <source>
        <strain evidence="1 2">FF146</strain>
    </source>
</reference>
<sequence length="87" mass="9861">MNQSILFADIQTWDQHKSVVTFPAQQAGALIECSISLEMIERLSGISVDGERQALQAFSSIRFDVEELTEELIDNEEFNEKGEIELK</sequence>
<dbReference type="InterPro" id="IPR036692">
    <property type="entry name" value="Shew3726-like_sf"/>
</dbReference>
<dbReference type="EMBL" id="JBGOOT010000016">
    <property type="protein sequence ID" value="MEZ8196558.1"/>
    <property type="molecule type" value="Genomic_DNA"/>
</dbReference>
<accession>A0ABV4MAL3</accession>
<dbReference type="InterPro" id="IPR009962">
    <property type="entry name" value="DUF1488"/>
</dbReference>
<dbReference type="Proteomes" id="UP001569153">
    <property type="component" value="Unassembled WGS sequence"/>
</dbReference>
<evidence type="ECO:0000313" key="1">
    <source>
        <dbReference type="EMBL" id="MEZ8196558.1"/>
    </source>
</evidence>
<dbReference type="SUPFAM" id="SSF160272">
    <property type="entry name" value="Shew3726-like"/>
    <property type="match status" value="1"/>
</dbReference>
<keyword evidence="2" id="KW-1185">Reference proteome</keyword>
<evidence type="ECO:0000313" key="2">
    <source>
        <dbReference type="Proteomes" id="UP001569153"/>
    </source>
</evidence>